<name>A0A941EIV4_9ACTN</name>
<feature type="compositionally biased region" description="Pro residues" evidence="1">
    <location>
        <begin position="105"/>
        <end position="115"/>
    </location>
</feature>
<evidence type="ECO:0000256" key="1">
    <source>
        <dbReference type="SAM" id="MobiDB-lite"/>
    </source>
</evidence>
<comment type="caution">
    <text evidence="2">The sequence shown here is derived from an EMBL/GenBank/DDBJ whole genome shotgun (WGS) entry which is preliminary data.</text>
</comment>
<protein>
    <recommendedName>
        <fullName evidence="4">DNA polymerase Y family protein</fullName>
    </recommendedName>
</protein>
<reference evidence="2" key="1">
    <citation type="submission" date="2021-04" db="EMBL/GenBank/DDBJ databases">
        <title>Genome based classification of Actinospica acidithermotolerans sp. nov., an actinobacterium isolated from an Indonesian hot spring.</title>
        <authorList>
            <person name="Kusuma A.B."/>
            <person name="Putra K.E."/>
            <person name="Nafisah S."/>
            <person name="Loh J."/>
            <person name="Nouioui I."/>
            <person name="Goodfellow M."/>
        </authorList>
    </citation>
    <scope>NUCLEOTIDE SEQUENCE</scope>
    <source>
        <strain evidence="2">MGRD01-02</strain>
    </source>
</reference>
<keyword evidence="3" id="KW-1185">Reference proteome</keyword>
<evidence type="ECO:0000313" key="3">
    <source>
        <dbReference type="Proteomes" id="UP000676325"/>
    </source>
</evidence>
<gene>
    <name evidence="2" type="ORF">KDK95_33210</name>
</gene>
<sequence length="211" mass="22438">VPHLVSEPATDLLPESVAEAATDPLVSLRLVPGPLVVDTGSQQALWGRESVPDRVGRAAERVQALLGHDGVTLLHLTGGRDPAARIARAPWGEKPPADVAADPGAPWPGSVPEPAPPLLPEDQPPVLLLDAKGAHVEVSGRARLSARPAVLVLGGSPLQVAAWAGPWPYHEQPWRPVTSRRRARLQVSTDDGRAFLLALEHGAWRVEGVYR</sequence>
<dbReference type="EMBL" id="JAGSOH010000197">
    <property type="protein sequence ID" value="MBR7831213.1"/>
    <property type="molecule type" value="Genomic_DNA"/>
</dbReference>
<feature type="region of interest" description="Disordered" evidence="1">
    <location>
        <begin position="93"/>
        <end position="115"/>
    </location>
</feature>
<accession>A0A941EIV4</accession>
<feature type="non-terminal residue" evidence="2">
    <location>
        <position position="1"/>
    </location>
</feature>
<evidence type="ECO:0000313" key="2">
    <source>
        <dbReference type="EMBL" id="MBR7831213.1"/>
    </source>
</evidence>
<proteinExistence type="predicted"/>
<evidence type="ECO:0008006" key="4">
    <source>
        <dbReference type="Google" id="ProtNLM"/>
    </source>
</evidence>
<dbReference type="AlphaFoldDB" id="A0A941EIV4"/>
<dbReference type="Proteomes" id="UP000676325">
    <property type="component" value="Unassembled WGS sequence"/>
</dbReference>
<organism evidence="2 3">
    <name type="scientific">Actinospica acidithermotolerans</name>
    <dbReference type="NCBI Taxonomy" id="2828514"/>
    <lineage>
        <taxon>Bacteria</taxon>
        <taxon>Bacillati</taxon>
        <taxon>Actinomycetota</taxon>
        <taxon>Actinomycetes</taxon>
        <taxon>Catenulisporales</taxon>
        <taxon>Actinospicaceae</taxon>
        <taxon>Actinospica</taxon>
    </lineage>
</organism>